<dbReference type="InParanoid" id="H3ATM1"/>
<evidence type="ECO:0000256" key="4">
    <source>
        <dbReference type="ARBA" id="ARBA00022553"/>
    </source>
</evidence>
<dbReference type="PRINTS" id="PR02051">
    <property type="entry name" value="PROTEINF175"/>
</dbReference>
<dbReference type="FunCoup" id="H3ATM1">
    <property type="interactions" value="2379"/>
</dbReference>
<evidence type="ECO:0000256" key="10">
    <source>
        <dbReference type="ARBA" id="ARBA00030629"/>
    </source>
</evidence>
<gene>
    <name evidence="15" type="primary">ABRAXAS1</name>
</gene>
<accession>H3ATM1</accession>
<keyword evidence="6" id="KW-0156">Chromatin regulator</keyword>
<name>H3ATM1_LATCH</name>
<dbReference type="AlphaFoldDB" id="H3ATM1"/>
<keyword evidence="5" id="KW-0227">DNA damage</keyword>
<evidence type="ECO:0000259" key="14">
    <source>
        <dbReference type="PROSITE" id="PS50249"/>
    </source>
</evidence>
<dbReference type="InterPro" id="IPR037518">
    <property type="entry name" value="MPN"/>
</dbReference>
<evidence type="ECO:0000313" key="15">
    <source>
        <dbReference type="Ensembl" id="ENSLACP00000012992.1"/>
    </source>
</evidence>
<dbReference type="PROSITE" id="PS50249">
    <property type="entry name" value="MPN"/>
    <property type="match status" value="1"/>
</dbReference>
<dbReference type="EMBL" id="AFYH01102070">
    <property type="status" value="NOT_ANNOTATED_CDS"/>
    <property type="molecule type" value="Genomic_DNA"/>
</dbReference>
<dbReference type="InterPro" id="IPR023239">
    <property type="entry name" value="BRISC_Abraxas1"/>
</dbReference>
<dbReference type="Proteomes" id="UP000008672">
    <property type="component" value="Unassembled WGS sequence"/>
</dbReference>
<dbReference type="eggNOG" id="ENOG502QVCD">
    <property type="taxonomic scope" value="Eukaryota"/>
</dbReference>
<evidence type="ECO:0000256" key="11">
    <source>
        <dbReference type="ARBA" id="ARBA00030777"/>
    </source>
</evidence>
<feature type="region of interest" description="Disordered" evidence="13">
    <location>
        <begin position="337"/>
        <end position="356"/>
    </location>
</feature>
<protein>
    <recommendedName>
        <fullName evidence="3">BRCA1-A complex subunit Abraxas 1</fullName>
    </recommendedName>
    <alternativeName>
        <fullName evidence="11">Coiled-coil domain-containing protein 98</fullName>
    </alternativeName>
    <alternativeName>
        <fullName evidence="10">Protein FAM175A</fullName>
    </alternativeName>
</protein>
<evidence type="ECO:0000256" key="1">
    <source>
        <dbReference type="ARBA" id="ARBA00004123"/>
    </source>
</evidence>
<evidence type="ECO:0000256" key="2">
    <source>
        <dbReference type="ARBA" id="ARBA00007890"/>
    </source>
</evidence>
<dbReference type="GO" id="GO:0008017">
    <property type="term" value="F:microtubule binding"/>
    <property type="evidence" value="ECO:0007669"/>
    <property type="project" value="TreeGrafter"/>
</dbReference>
<evidence type="ECO:0000256" key="5">
    <source>
        <dbReference type="ARBA" id="ARBA00022763"/>
    </source>
</evidence>
<dbReference type="Bgee" id="ENSLACG00000011445">
    <property type="expression patterns" value="Expressed in post-anal tail muscle and 6 other cell types or tissues"/>
</dbReference>
<evidence type="ECO:0000256" key="7">
    <source>
        <dbReference type="ARBA" id="ARBA00023054"/>
    </source>
</evidence>
<evidence type="ECO:0000256" key="12">
    <source>
        <dbReference type="SAM" id="Coils"/>
    </source>
</evidence>
<evidence type="ECO:0000313" key="16">
    <source>
        <dbReference type="Proteomes" id="UP000008672"/>
    </source>
</evidence>
<evidence type="ECO:0000256" key="13">
    <source>
        <dbReference type="SAM" id="MobiDB-lite"/>
    </source>
</evidence>
<evidence type="ECO:0000256" key="3">
    <source>
        <dbReference type="ARBA" id="ARBA00013672"/>
    </source>
</evidence>
<feature type="compositionally biased region" description="Acidic residues" evidence="13">
    <location>
        <begin position="388"/>
        <end position="400"/>
    </location>
</feature>
<dbReference type="Pfam" id="PF21125">
    <property type="entry name" value="MPN_2A_DUB_like"/>
    <property type="match status" value="1"/>
</dbReference>
<dbReference type="PANTHER" id="PTHR31728">
    <property type="entry name" value="ABRAXAS FAMILY MEMBER"/>
    <property type="match status" value="1"/>
</dbReference>
<keyword evidence="7 12" id="KW-0175">Coiled coil</keyword>
<comment type="similarity">
    <text evidence="2">Belongs to the FAM175 family. Abraxas subfamily.</text>
</comment>
<dbReference type="PRINTS" id="PR02052">
    <property type="entry name" value="ABRAXAS"/>
</dbReference>
<reference evidence="15" key="2">
    <citation type="submission" date="2025-08" db="UniProtKB">
        <authorList>
            <consortium name="Ensembl"/>
        </authorList>
    </citation>
    <scope>IDENTIFICATION</scope>
</reference>
<dbReference type="GO" id="GO:0090307">
    <property type="term" value="P:mitotic spindle assembly"/>
    <property type="evidence" value="ECO:0007669"/>
    <property type="project" value="TreeGrafter"/>
</dbReference>
<dbReference type="InterPro" id="IPR023238">
    <property type="entry name" value="FAM175"/>
</dbReference>
<dbReference type="EMBL" id="AFYH01102072">
    <property type="status" value="NOT_ANNOTATED_CDS"/>
    <property type="molecule type" value="Genomic_DNA"/>
</dbReference>
<feature type="compositionally biased region" description="Basic and acidic residues" evidence="13">
    <location>
        <begin position="401"/>
        <end position="412"/>
    </location>
</feature>
<evidence type="ECO:0000256" key="8">
    <source>
        <dbReference type="ARBA" id="ARBA00023204"/>
    </source>
</evidence>
<dbReference type="OMA" id="MEYAAFI"/>
<keyword evidence="8" id="KW-0234">DNA repair</keyword>
<dbReference type="Ensembl" id="ENSLACT00000013087.1">
    <property type="protein sequence ID" value="ENSLACP00000012992.1"/>
    <property type="gene ID" value="ENSLACG00000011445.1"/>
</dbReference>
<reference evidence="16" key="1">
    <citation type="submission" date="2011-08" db="EMBL/GenBank/DDBJ databases">
        <title>The draft genome of Latimeria chalumnae.</title>
        <authorList>
            <person name="Di Palma F."/>
            <person name="Alfoldi J."/>
            <person name="Johnson J."/>
            <person name="Berlin A."/>
            <person name="Gnerre S."/>
            <person name="Jaffe D."/>
            <person name="MacCallum I."/>
            <person name="Young S."/>
            <person name="Walker B.J."/>
            <person name="Lander E."/>
            <person name="Lindblad-Toh K."/>
        </authorList>
    </citation>
    <scope>NUCLEOTIDE SEQUENCE [LARGE SCALE GENOMIC DNA]</scope>
    <source>
        <strain evidence="16">Wild caught</strain>
    </source>
</reference>
<dbReference type="STRING" id="7897.ENSLACP00000012992"/>
<keyword evidence="16" id="KW-1185">Reference proteome</keyword>
<dbReference type="GO" id="GO:0006281">
    <property type="term" value="P:DNA repair"/>
    <property type="evidence" value="ECO:0007669"/>
    <property type="project" value="UniProtKB-KW"/>
</dbReference>
<organism evidence="15 16">
    <name type="scientific">Latimeria chalumnae</name>
    <name type="common">Coelacanth</name>
    <dbReference type="NCBI Taxonomy" id="7897"/>
    <lineage>
        <taxon>Eukaryota</taxon>
        <taxon>Metazoa</taxon>
        <taxon>Chordata</taxon>
        <taxon>Craniata</taxon>
        <taxon>Vertebrata</taxon>
        <taxon>Euteleostomi</taxon>
        <taxon>Coelacanthiformes</taxon>
        <taxon>Coelacanthidae</taxon>
        <taxon>Latimeria</taxon>
    </lineage>
</organism>
<sequence length="412" mass="47039">IEGESVTAHISGFVLGALNFHHFNSNSDTEGFLLGDVKAEAKNSITDSQMDDVEVIYTIDIQKYIPCYQLHSFYSSTSEINEQALNKILSSHKKSVIGWYKFRRNTAQTMTFRERVLHKNLQKYFSDPELVFLLLTTSVTTETSSTHRLEYALYKPKENLLHRAPLVVTNLGMSEQQDYKTFSGSSISSAFNRAVKKHRSDFFNGDGTLKEVNRINEVYSTLQEELKGICIKVEDSERSVENLLADVDKLKRKVAERKQQQAQNSDEKQADHLETEENVLLCQALQTFFPASKLFHSRAVSLTGWHIPKYCCNTDHRINIMDQLTLILEETDFTETTRQAGKRKAKSQQDVDTSLKKRRSLNLRNRVAKNEDNNGSNKEKVVALSGVESEDDLFDPEEDAGYSHELSRTFTL</sequence>
<keyword evidence="4" id="KW-0597">Phosphoprotein</keyword>
<dbReference type="GO" id="GO:0070536">
    <property type="term" value="P:protein K63-linked deubiquitination"/>
    <property type="evidence" value="ECO:0007669"/>
    <property type="project" value="TreeGrafter"/>
</dbReference>
<dbReference type="GO" id="GO:0031593">
    <property type="term" value="F:polyubiquitin modification-dependent protein binding"/>
    <property type="evidence" value="ECO:0007669"/>
    <property type="project" value="TreeGrafter"/>
</dbReference>
<dbReference type="GO" id="GO:0008608">
    <property type="term" value="P:attachment of spindle microtubules to kinetochore"/>
    <property type="evidence" value="ECO:0007669"/>
    <property type="project" value="TreeGrafter"/>
</dbReference>
<dbReference type="GeneTree" id="ENSGT00530000063424"/>
<dbReference type="CDD" id="cd23523">
    <property type="entry name" value="Abraxas_1"/>
    <property type="match status" value="1"/>
</dbReference>
<feature type="region of interest" description="Disordered" evidence="13">
    <location>
        <begin position="387"/>
        <end position="412"/>
    </location>
</feature>
<dbReference type="GO" id="GO:0006325">
    <property type="term" value="P:chromatin organization"/>
    <property type="evidence" value="ECO:0007669"/>
    <property type="project" value="UniProtKB-KW"/>
</dbReference>
<dbReference type="PANTHER" id="PTHR31728:SF2">
    <property type="entry name" value="BRCA1-A COMPLEX SUBUNIT ABRAXAS 1"/>
    <property type="match status" value="1"/>
</dbReference>
<feature type="coiled-coil region" evidence="12">
    <location>
        <begin position="233"/>
        <end position="260"/>
    </location>
</feature>
<proteinExistence type="inferred from homology"/>
<reference evidence="15" key="3">
    <citation type="submission" date="2025-09" db="UniProtKB">
        <authorList>
            <consortium name="Ensembl"/>
        </authorList>
    </citation>
    <scope>IDENTIFICATION</scope>
</reference>
<comment type="subcellular location">
    <subcellularLocation>
        <location evidence="1">Nucleus</location>
    </subcellularLocation>
</comment>
<dbReference type="GO" id="GO:0005634">
    <property type="term" value="C:nucleus"/>
    <property type="evidence" value="ECO:0007669"/>
    <property type="project" value="UniProtKB-SubCell"/>
</dbReference>
<keyword evidence="9" id="KW-0539">Nucleus</keyword>
<dbReference type="EMBL" id="AFYH01102071">
    <property type="status" value="NOT_ANNOTATED_CDS"/>
    <property type="molecule type" value="Genomic_DNA"/>
</dbReference>
<evidence type="ECO:0000256" key="9">
    <source>
        <dbReference type="ARBA" id="ARBA00023242"/>
    </source>
</evidence>
<feature type="domain" description="MPN" evidence="14">
    <location>
        <begin position="7"/>
        <end position="153"/>
    </location>
</feature>
<evidence type="ECO:0000256" key="6">
    <source>
        <dbReference type="ARBA" id="ARBA00022853"/>
    </source>
</evidence>